<accession>A0A6I8UWY8</accession>
<dbReference type="InParanoid" id="A0A6I8UWY8"/>
<dbReference type="RefSeq" id="XP_002132253.2">
    <property type="nucleotide sequence ID" value="XM_002132217.3"/>
</dbReference>
<dbReference type="AlphaFoldDB" id="A0A6I8UWY8"/>
<proteinExistence type="predicted"/>
<organism evidence="1 2">
    <name type="scientific">Drosophila pseudoobscura pseudoobscura</name>
    <name type="common">Fruit fly</name>
    <dbReference type="NCBI Taxonomy" id="46245"/>
    <lineage>
        <taxon>Eukaryota</taxon>
        <taxon>Metazoa</taxon>
        <taxon>Ecdysozoa</taxon>
        <taxon>Arthropoda</taxon>
        <taxon>Hexapoda</taxon>
        <taxon>Insecta</taxon>
        <taxon>Pterygota</taxon>
        <taxon>Neoptera</taxon>
        <taxon>Endopterygota</taxon>
        <taxon>Diptera</taxon>
        <taxon>Brachycera</taxon>
        <taxon>Muscomorpha</taxon>
        <taxon>Ephydroidea</taxon>
        <taxon>Drosophilidae</taxon>
        <taxon>Drosophila</taxon>
        <taxon>Sophophora</taxon>
    </lineage>
</organism>
<sequence>MDIPQVDMLAVSKNSRVQRKLILGYVIPGLNGVDYADVSRIDGFYLDCQKYRDYYRDPYGKMPKPERFRQYQGKCGVRLDNSQGDMLLPPRSSVERLPIVYPVDYGHPMDSSKSYRTLLTGIYNPITHSGFKR</sequence>
<dbReference type="Proteomes" id="UP000001819">
    <property type="component" value="Chromosome 4"/>
</dbReference>
<evidence type="ECO:0000313" key="1">
    <source>
        <dbReference type="Proteomes" id="UP000001819"/>
    </source>
</evidence>
<gene>
    <name evidence="2" type="primary">LOC6903371</name>
</gene>
<dbReference type="KEGG" id="dpo:6903371"/>
<reference evidence="2" key="1">
    <citation type="submission" date="2025-08" db="UniProtKB">
        <authorList>
            <consortium name="RefSeq"/>
        </authorList>
    </citation>
    <scope>IDENTIFICATION</scope>
    <source>
        <strain evidence="2">MV-25-SWS-2005</strain>
        <tissue evidence="2">Whole body</tissue>
    </source>
</reference>
<protein>
    <submittedName>
        <fullName evidence="2">Uncharacterized protein</fullName>
    </submittedName>
</protein>
<name>A0A6I8UWY8_DROPS</name>
<evidence type="ECO:0000313" key="2">
    <source>
        <dbReference type="RefSeq" id="XP_002132253.2"/>
    </source>
</evidence>
<keyword evidence="1" id="KW-1185">Reference proteome</keyword>